<evidence type="ECO:0000313" key="7">
    <source>
        <dbReference type="EMBL" id="GMI37983.1"/>
    </source>
</evidence>
<dbReference type="Proteomes" id="UP001165060">
    <property type="component" value="Unassembled WGS sequence"/>
</dbReference>
<dbReference type="InterPro" id="IPR002048">
    <property type="entry name" value="EF_hand_dom"/>
</dbReference>
<dbReference type="InterPro" id="IPR027417">
    <property type="entry name" value="P-loop_NTPase"/>
</dbReference>
<evidence type="ECO:0000259" key="6">
    <source>
        <dbReference type="PROSITE" id="PS50222"/>
    </source>
</evidence>
<comment type="caution">
    <text evidence="7">The sequence shown here is derived from an EMBL/GenBank/DDBJ whole genome shotgun (WGS) entry which is preliminary data.</text>
</comment>
<evidence type="ECO:0000256" key="4">
    <source>
        <dbReference type="ARBA" id="ARBA00022840"/>
    </source>
</evidence>
<dbReference type="CDD" id="cd00051">
    <property type="entry name" value="EFh"/>
    <property type="match status" value="1"/>
</dbReference>
<reference evidence="7 8" key="1">
    <citation type="journal article" date="2023" name="Commun. Biol.">
        <title>Genome analysis of Parmales, the sister group of diatoms, reveals the evolutionary specialization of diatoms from phago-mixotrophs to photoautotrophs.</title>
        <authorList>
            <person name="Ban H."/>
            <person name="Sato S."/>
            <person name="Yoshikawa S."/>
            <person name="Yamada K."/>
            <person name="Nakamura Y."/>
            <person name="Ichinomiya M."/>
            <person name="Sato N."/>
            <person name="Blanc-Mathieu R."/>
            <person name="Endo H."/>
            <person name="Kuwata A."/>
            <person name="Ogata H."/>
        </authorList>
    </citation>
    <scope>NUCLEOTIDE SEQUENCE [LARGE SCALE GENOMIC DNA]</scope>
</reference>
<dbReference type="Gene3D" id="3.40.50.300">
    <property type="entry name" value="P-loop containing nucleotide triphosphate hydrolases"/>
    <property type="match status" value="2"/>
</dbReference>
<evidence type="ECO:0000256" key="2">
    <source>
        <dbReference type="ARBA" id="ARBA00022741"/>
    </source>
</evidence>
<gene>
    <name evidence="7" type="ORF">TeGR_g3953</name>
</gene>
<dbReference type="PANTHER" id="PTHR12169">
    <property type="entry name" value="ATPASE N2B"/>
    <property type="match status" value="1"/>
</dbReference>
<dbReference type="NCBIfam" id="NF040713">
    <property type="entry name" value="ZapE"/>
    <property type="match status" value="1"/>
</dbReference>
<dbReference type="PANTHER" id="PTHR12169:SF6">
    <property type="entry name" value="AFG1-LIKE ATPASE"/>
    <property type="match status" value="1"/>
</dbReference>
<keyword evidence="4" id="KW-0067">ATP-binding</keyword>
<dbReference type="PROSITE" id="PS00018">
    <property type="entry name" value="EF_HAND_1"/>
    <property type="match status" value="2"/>
</dbReference>
<dbReference type="Pfam" id="PF03969">
    <property type="entry name" value="AFG1_ATPase"/>
    <property type="match status" value="1"/>
</dbReference>
<dbReference type="InterPro" id="IPR005654">
    <property type="entry name" value="ATPase_AFG1-like"/>
</dbReference>
<dbReference type="SUPFAM" id="SSF47473">
    <property type="entry name" value="EF-hand"/>
    <property type="match status" value="1"/>
</dbReference>
<dbReference type="Gene3D" id="1.10.238.10">
    <property type="entry name" value="EF-hand"/>
    <property type="match status" value="1"/>
</dbReference>
<dbReference type="Pfam" id="PF13499">
    <property type="entry name" value="EF-hand_7"/>
    <property type="match status" value="1"/>
</dbReference>
<comment type="similarity">
    <text evidence="1">Belongs to the AFG1 ATPase family.</text>
</comment>
<dbReference type="SUPFAM" id="SSF52540">
    <property type="entry name" value="P-loop containing nucleoside triphosphate hydrolases"/>
    <property type="match status" value="1"/>
</dbReference>
<evidence type="ECO:0000256" key="3">
    <source>
        <dbReference type="ARBA" id="ARBA00022837"/>
    </source>
</evidence>
<accession>A0ABQ6N2I0</accession>
<keyword evidence="8" id="KW-1185">Reference proteome</keyword>
<feature type="domain" description="EF-hand" evidence="6">
    <location>
        <begin position="536"/>
        <end position="569"/>
    </location>
</feature>
<evidence type="ECO:0000256" key="5">
    <source>
        <dbReference type="SAM" id="MobiDB-lite"/>
    </source>
</evidence>
<dbReference type="InterPro" id="IPR018247">
    <property type="entry name" value="EF_Hand_1_Ca_BS"/>
</dbReference>
<evidence type="ECO:0000256" key="1">
    <source>
        <dbReference type="ARBA" id="ARBA00010322"/>
    </source>
</evidence>
<evidence type="ECO:0000313" key="8">
    <source>
        <dbReference type="Proteomes" id="UP001165060"/>
    </source>
</evidence>
<proteinExistence type="inferred from homology"/>
<organism evidence="7 8">
    <name type="scientific">Tetraparma gracilis</name>
    <dbReference type="NCBI Taxonomy" id="2962635"/>
    <lineage>
        <taxon>Eukaryota</taxon>
        <taxon>Sar</taxon>
        <taxon>Stramenopiles</taxon>
        <taxon>Ochrophyta</taxon>
        <taxon>Bolidophyceae</taxon>
        <taxon>Parmales</taxon>
        <taxon>Triparmaceae</taxon>
        <taxon>Tetraparma</taxon>
    </lineage>
</organism>
<dbReference type="EMBL" id="BRYB01000800">
    <property type="protein sequence ID" value="GMI37983.1"/>
    <property type="molecule type" value="Genomic_DNA"/>
</dbReference>
<keyword evidence="2" id="KW-0547">Nucleotide-binding</keyword>
<feature type="region of interest" description="Disordered" evidence="5">
    <location>
        <begin position="1"/>
        <end position="22"/>
    </location>
</feature>
<name>A0ABQ6N2I0_9STRA</name>
<dbReference type="InterPro" id="IPR011992">
    <property type="entry name" value="EF-hand-dom_pair"/>
</dbReference>
<keyword evidence="3" id="KW-0106">Calcium</keyword>
<sequence length="569" mass="62295">MLRLTSLLSRRPQSPSFSSLSSLDLTSIPPSKLLDAYSAALSSKKMLPDPHQAPVISLLSDLSSQVNSPLTSSASKRRANLSGAYLYGGVGCGKTMMMDLFYESAPTSRKQRMHFSSFMALVHKRMSAKQKEREEKINSGLLTRFLPKIHDDIGGTAGGAGSGERTIKLFGTTIVLSSGVGDYGAFDKDTEDPLPEIARELVGESWLLCLDEFEVTDVADAFILARLMTALFDEGLVLVTTSNRPPSDLYHDGLNRHVFLPTIDAINERCKVASMEASETDYRKIKAGNSAGAEPKYFVNDSASFEDAWAERAASAPPAPWTCGEGASRTFEIPNVVHTADGKRICRYAFKELFESSTTALGGRDFALIADAFDAIFISDIKSFNTGGHSIDGLRRLVLFIDACYDARVEMLFDADCDIGELWDSEKEVVYGVNANDHGDLLGTADFVPVDTFTRFSLDRTVSRIFEMVSSEYAEESCPDRKEGKRNPKKSLAALAGVMSRGDFAIADLDGDGELNRDEIRAVLMARKIVAGGDDVTEEVLDRFFEEFDADKNGVIDGREFDAYLKTIS</sequence>
<dbReference type="PROSITE" id="PS50222">
    <property type="entry name" value="EF_HAND_2"/>
    <property type="match status" value="1"/>
</dbReference>
<protein>
    <recommendedName>
        <fullName evidence="6">EF-hand domain-containing protein</fullName>
    </recommendedName>
</protein>
<dbReference type="SMART" id="SM00054">
    <property type="entry name" value="EFh"/>
    <property type="match status" value="2"/>
</dbReference>